<proteinExistence type="predicted"/>
<keyword evidence="2" id="KW-1185">Reference proteome</keyword>
<evidence type="ECO:0000313" key="1">
    <source>
        <dbReference type="EMBL" id="MEN2470358.1"/>
    </source>
</evidence>
<reference evidence="1 2" key="1">
    <citation type="submission" date="2024-05" db="EMBL/GenBank/DDBJ databases">
        <title>Burkholderia sp. Nov. a novel bacteria isolated from rhizosphere soil of Camellia sinensis.</title>
        <authorList>
            <person name="Dong Y."/>
        </authorList>
    </citation>
    <scope>NUCLEOTIDE SEQUENCE [LARGE SCALE GENOMIC DNA]</scope>
    <source>
        <strain evidence="1 2">GS2Y</strain>
    </source>
</reference>
<name>A0ABU9WE94_9BURK</name>
<protein>
    <submittedName>
        <fullName evidence="1">Uncharacterized protein</fullName>
    </submittedName>
</protein>
<dbReference type="RefSeq" id="WP_343491838.1">
    <property type="nucleotide sequence ID" value="NZ_JBCPYA010000003.1"/>
</dbReference>
<sequence length="78" mass="8954">MKDHSTSRLADRDKIDLQHRRECVSRSIEFRASNGNDAVPVDRLAGFIRLIEPVAHLLRFLSLQSVRTDRCAHPCLRS</sequence>
<accession>A0ABU9WE94</accession>
<evidence type="ECO:0000313" key="2">
    <source>
        <dbReference type="Proteomes" id="UP001466933"/>
    </source>
</evidence>
<dbReference type="Proteomes" id="UP001466933">
    <property type="component" value="Unassembled WGS sequence"/>
</dbReference>
<comment type="caution">
    <text evidence="1">The sequence shown here is derived from an EMBL/GenBank/DDBJ whole genome shotgun (WGS) entry which is preliminary data.</text>
</comment>
<gene>
    <name evidence="1" type="ORF">VOI36_10665</name>
</gene>
<organism evidence="1 2">
    <name type="scientific">Burkholderia theae</name>
    <dbReference type="NCBI Taxonomy" id="3143496"/>
    <lineage>
        <taxon>Bacteria</taxon>
        <taxon>Pseudomonadati</taxon>
        <taxon>Pseudomonadota</taxon>
        <taxon>Betaproteobacteria</taxon>
        <taxon>Burkholderiales</taxon>
        <taxon>Burkholderiaceae</taxon>
        <taxon>Burkholderia</taxon>
    </lineage>
</organism>
<dbReference type="EMBL" id="JBCPYA010000003">
    <property type="protein sequence ID" value="MEN2470358.1"/>
    <property type="molecule type" value="Genomic_DNA"/>
</dbReference>